<dbReference type="GO" id="GO:0016616">
    <property type="term" value="F:oxidoreductase activity, acting on the CH-OH group of donors, NAD or NADP as acceptor"/>
    <property type="evidence" value="ECO:0007669"/>
    <property type="project" value="TreeGrafter"/>
</dbReference>
<reference evidence="4" key="1">
    <citation type="submission" date="2021-03" db="EMBL/GenBank/DDBJ databases">
        <title>Plesiomonas shigelloides zfcc0051, isolated from zebrafish feces.</title>
        <authorList>
            <person name="Vanderhoek Z."/>
            <person name="Gaulke C."/>
        </authorList>
    </citation>
    <scope>NUCLEOTIDE SEQUENCE</scope>
    <source>
        <strain evidence="4">Zfcc0051</strain>
    </source>
</reference>
<dbReference type="PROSITE" id="PS00061">
    <property type="entry name" value="ADH_SHORT"/>
    <property type="match status" value="1"/>
</dbReference>
<dbReference type="PRINTS" id="PR00080">
    <property type="entry name" value="SDRFAMILY"/>
</dbReference>
<dbReference type="RefSeq" id="WP_047708480.1">
    <property type="nucleotide sequence ID" value="NZ_JAFNAA010000016.1"/>
</dbReference>
<evidence type="ECO:0000313" key="4">
    <source>
        <dbReference type="EMBL" id="MBO1109228.1"/>
    </source>
</evidence>
<evidence type="ECO:0000256" key="3">
    <source>
        <dbReference type="RuleBase" id="RU000363"/>
    </source>
</evidence>
<evidence type="ECO:0000256" key="2">
    <source>
        <dbReference type="ARBA" id="ARBA00023002"/>
    </source>
</evidence>
<protein>
    <submittedName>
        <fullName evidence="4">SDR family oxidoreductase</fullName>
    </submittedName>
</protein>
<dbReference type="SUPFAM" id="SSF51735">
    <property type="entry name" value="NAD(P)-binding Rossmann-fold domains"/>
    <property type="match status" value="1"/>
</dbReference>
<dbReference type="Gene3D" id="3.40.50.720">
    <property type="entry name" value="NAD(P)-binding Rossmann-like Domain"/>
    <property type="match status" value="1"/>
</dbReference>
<organism evidence="4 5">
    <name type="scientific">Plesiomonas shigelloides</name>
    <name type="common">Aeromonas shigelloides</name>
    <dbReference type="NCBI Taxonomy" id="703"/>
    <lineage>
        <taxon>Bacteria</taxon>
        <taxon>Pseudomonadati</taxon>
        <taxon>Pseudomonadota</taxon>
        <taxon>Gammaproteobacteria</taxon>
        <taxon>Enterobacterales</taxon>
        <taxon>Enterobacteriaceae</taxon>
        <taxon>Plesiomonas</taxon>
    </lineage>
</organism>
<dbReference type="PANTHER" id="PTHR24322:SF736">
    <property type="entry name" value="RETINOL DEHYDROGENASE 10"/>
    <property type="match status" value="1"/>
</dbReference>
<dbReference type="InterPro" id="IPR020904">
    <property type="entry name" value="Sc_DH/Rdtase_CS"/>
</dbReference>
<dbReference type="EMBL" id="JAFNAA010000016">
    <property type="protein sequence ID" value="MBO1109228.1"/>
    <property type="molecule type" value="Genomic_DNA"/>
</dbReference>
<name>A0A8I2B628_PLESH</name>
<dbReference type="AlphaFoldDB" id="A0A8I2B628"/>
<comment type="similarity">
    <text evidence="1 3">Belongs to the short-chain dehydrogenases/reductases (SDR) family.</text>
</comment>
<evidence type="ECO:0000313" key="5">
    <source>
        <dbReference type="Proteomes" id="UP000664658"/>
    </source>
</evidence>
<dbReference type="PANTHER" id="PTHR24322">
    <property type="entry name" value="PKSB"/>
    <property type="match status" value="1"/>
</dbReference>
<accession>A0A8I2B628</accession>
<keyword evidence="2" id="KW-0560">Oxidoreductase</keyword>
<dbReference type="InterPro" id="IPR036291">
    <property type="entry name" value="NAD(P)-bd_dom_sf"/>
</dbReference>
<dbReference type="Proteomes" id="UP000664658">
    <property type="component" value="Unassembled WGS sequence"/>
</dbReference>
<dbReference type="InterPro" id="IPR002347">
    <property type="entry name" value="SDR_fam"/>
</dbReference>
<evidence type="ECO:0000256" key="1">
    <source>
        <dbReference type="ARBA" id="ARBA00006484"/>
    </source>
</evidence>
<dbReference type="CDD" id="cd05339">
    <property type="entry name" value="17beta-HSDXI-like_SDR_c"/>
    <property type="match status" value="1"/>
</dbReference>
<dbReference type="Pfam" id="PF00106">
    <property type="entry name" value="adh_short"/>
    <property type="match status" value="1"/>
</dbReference>
<gene>
    <name evidence="4" type="ORF">J2R62_13580</name>
</gene>
<sequence length="270" mass="29169">MDIRNKVVLITGAARGLGLLFARKAAAHGAKLVLWDINEAALNATADDFAAESHTVLHHVVDVSNLNAIQASAQDVINQFGGVDILFNNAGIIVGKPFWEHSHREINQTLAINTNALMHICREFLPGMLEKGEGRIVNIASAAGMVSNPKMSVYCGSKWAVIGWSDSVRLELEMAGYRNIKVTTVTPSYIDTGMFAGVKAPLLTPIQKPEAVVEKVWAGMLRGDAFVRTPGIVNLLPVIKGLLPRAAFDLICGHGMGIYRSMDKFSGHKT</sequence>
<dbReference type="PRINTS" id="PR00081">
    <property type="entry name" value="GDHRDH"/>
</dbReference>
<comment type="caution">
    <text evidence="4">The sequence shown here is derived from an EMBL/GenBank/DDBJ whole genome shotgun (WGS) entry which is preliminary data.</text>
</comment>
<proteinExistence type="inferred from homology"/>